<dbReference type="Gene3D" id="1.10.220.30">
    <property type="match status" value="2"/>
</dbReference>
<reference evidence="14" key="1">
    <citation type="journal article" date="2019" name="Int. J. Syst. Evol. Microbiol.">
        <title>The Global Catalogue of Microorganisms (GCM) 10K type strain sequencing project: providing services to taxonomists for standard genome sequencing and annotation.</title>
        <authorList>
            <consortium name="The Broad Institute Genomics Platform"/>
            <consortium name="The Broad Institute Genome Sequencing Center for Infectious Disease"/>
            <person name="Wu L."/>
            <person name="Ma J."/>
        </authorList>
    </citation>
    <scope>NUCLEOTIDE SEQUENCE [LARGE SCALE GENOMIC DNA]</scope>
    <source>
        <strain evidence="14">NBRC 108725</strain>
    </source>
</reference>
<feature type="domain" description="Flagellar motor switch protein FliG N-terminal" evidence="12">
    <location>
        <begin position="6"/>
        <end position="103"/>
    </location>
</feature>
<keyword evidence="6" id="KW-0145">Chemotaxis</keyword>
<dbReference type="RefSeq" id="WP_350226716.1">
    <property type="nucleotide sequence ID" value="NZ_AP027731.1"/>
</dbReference>
<evidence type="ECO:0000256" key="1">
    <source>
        <dbReference type="ARBA" id="ARBA00004117"/>
    </source>
</evidence>
<feature type="domain" description="Flagellar motor switch protein FliG middle" evidence="11">
    <location>
        <begin position="116"/>
        <end position="151"/>
    </location>
</feature>
<gene>
    <name evidence="13" type="ORF">GCM10025866_10070</name>
</gene>
<evidence type="ECO:0000259" key="11">
    <source>
        <dbReference type="Pfam" id="PF14841"/>
    </source>
</evidence>
<evidence type="ECO:0000313" key="13">
    <source>
        <dbReference type="EMBL" id="BDZ45098.1"/>
    </source>
</evidence>
<evidence type="ECO:0000256" key="4">
    <source>
        <dbReference type="ARBA" id="ARBA00021870"/>
    </source>
</evidence>
<dbReference type="InterPro" id="IPR028263">
    <property type="entry name" value="FliG_N"/>
</dbReference>
<evidence type="ECO:0000256" key="6">
    <source>
        <dbReference type="ARBA" id="ARBA00022500"/>
    </source>
</evidence>
<keyword evidence="5" id="KW-1003">Cell membrane</keyword>
<protein>
    <recommendedName>
        <fullName evidence="4">Flagellar motor switch protein FliG</fullName>
    </recommendedName>
</protein>
<evidence type="ECO:0000256" key="2">
    <source>
        <dbReference type="ARBA" id="ARBA00004413"/>
    </source>
</evidence>
<feature type="compositionally biased region" description="Basic residues" evidence="10">
    <location>
        <begin position="159"/>
        <end position="170"/>
    </location>
</feature>
<evidence type="ECO:0000256" key="10">
    <source>
        <dbReference type="SAM" id="MobiDB-lite"/>
    </source>
</evidence>
<dbReference type="Proteomes" id="UP001321498">
    <property type="component" value="Chromosome"/>
</dbReference>
<dbReference type="InterPro" id="IPR032779">
    <property type="entry name" value="FliG_M"/>
</dbReference>
<dbReference type="SUPFAM" id="SSF48029">
    <property type="entry name" value="FliG"/>
    <property type="match status" value="1"/>
</dbReference>
<evidence type="ECO:0000256" key="5">
    <source>
        <dbReference type="ARBA" id="ARBA00022475"/>
    </source>
</evidence>
<keyword evidence="14" id="KW-1185">Reference proteome</keyword>
<keyword evidence="9" id="KW-0975">Bacterial flagellum</keyword>
<comment type="similarity">
    <text evidence="3">Belongs to the FliG family.</text>
</comment>
<dbReference type="Pfam" id="PF14842">
    <property type="entry name" value="FliG_N"/>
    <property type="match status" value="1"/>
</dbReference>
<dbReference type="PANTHER" id="PTHR30534:SF0">
    <property type="entry name" value="FLAGELLAR MOTOR SWITCH PROTEIN FLIG"/>
    <property type="match status" value="1"/>
</dbReference>
<name>A0ABM8GA76_9MICO</name>
<sequence length="170" mass="18354">MSAPAKLSGTQKAALVLMNLTTERAAVVMRQFSEQEAEEITAEIVRLRNVDSKVAEGAIRDFAERTVTGGRNSRGGRDFAAGLLEATFGAEKAAGLLDRVDSGTSFEFLDDADAMQVSSLLDGELPETTAFVLTRVRPDLASSVLARLPRASASTSRSASRRWAPRRRRP</sequence>
<evidence type="ECO:0000256" key="8">
    <source>
        <dbReference type="ARBA" id="ARBA00023136"/>
    </source>
</evidence>
<evidence type="ECO:0000259" key="12">
    <source>
        <dbReference type="Pfam" id="PF14842"/>
    </source>
</evidence>
<comment type="subcellular location">
    <subcellularLocation>
        <location evidence="1">Bacterial flagellum basal body</location>
    </subcellularLocation>
    <subcellularLocation>
        <location evidence="2">Cell membrane</location>
        <topology evidence="2">Peripheral membrane protein</topology>
        <orientation evidence="2">Cytoplasmic side</orientation>
    </subcellularLocation>
</comment>
<keyword evidence="8" id="KW-0472">Membrane</keyword>
<dbReference type="InterPro" id="IPR000090">
    <property type="entry name" value="Flg_Motor_Flig"/>
</dbReference>
<dbReference type="EMBL" id="AP027731">
    <property type="protein sequence ID" value="BDZ45098.1"/>
    <property type="molecule type" value="Genomic_DNA"/>
</dbReference>
<evidence type="ECO:0000256" key="3">
    <source>
        <dbReference type="ARBA" id="ARBA00010299"/>
    </source>
</evidence>
<dbReference type="PANTHER" id="PTHR30534">
    <property type="entry name" value="FLAGELLAR MOTOR SWITCH PROTEIN FLIG"/>
    <property type="match status" value="1"/>
</dbReference>
<evidence type="ECO:0000313" key="14">
    <source>
        <dbReference type="Proteomes" id="UP001321498"/>
    </source>
</evidence>
<accession>A0ABM8GA76</accession>
<evidence type="ECO:0000256" key="7">
    <source>
        <dbReference type="ARBA" id="ARBA00022779"/>
    </source>
</evidence>
<feature type="region of interest" description="Disordered" evidence="10">
    <location>
        <begin position="151"/>
        <end position="170"/>
    </location>
</feature>
<organism evidence="13 14">
    <name type="scientific">Naasia aerilata</name>
    <dbReference type="NCBI Taxonomy" id="1162966"/>
    <lineage>
        <taxon>Bacteria</taxon>
        <taxon>Bacillati</taxon>
        <taxon>Actinomycetota</taxon>
        <taxon>Actinomycetes</taxon>
        <taxon>Micrococcales</taxon>
        <taxon>Microbacteriaceae</taxon>
        <taxon>Naasia</taxon>
    </lineage>
</organism>
<keyword evidence="7" id="KW-0283">Flagellar rotation</keyword>
<evidence type="ECO:0000256" key="9">
    <source>
        <dbReference type="ARBA" id="ARBA00023143"/>
    </source>
</evidence>
<dbReference type="PRINTS" id="PR00954">
    <property type="entry name" value="FLGMOTORFLIG"/>
</dbReference>
<dbReference type="Pfam" id="PF14841">
    <property type="entry name" value="FliG_M"/>
    <property type="match status" value="1"/>
</dbReference>
<proteinExistence type="inferred from homology"/>
<dbReference type="InterPro" id="IPR011002">
    <property type="entry name" value="FliG_a-hlx"/>
</dbReference>